<dbReference type="Proteomes" id="UP000291020">
    <property type="component" value="Unassembled WGS sequence"/>
</dbReference>
<evidence type="ECO:0000313" key="8">
    <source>
        <dbReference type="Ensembl" id="ENSGAGP00000001312.1"/>
    </source>
</evidence>
<feature type="domain" description="DUF1907" evidence="7">
    <location>
        <begin position="20"/>
        <end position="304"/>
    </location>
</feature>
<comment type="subcellular location">
    <subcellularLocation>
        <location evidence="1">Nucleus</location>
    </subcellularLocation>
</comment>
<dbReference type="PANTHER" id="PTHR13204">
    <property type="entry name" value="PTD012 PROTEIN"/>
    <property type="match status" value="1"/>
</dbReference>
<dbReference type="CDD" id="cd17298">
    <property type="entry name" value="DUF1907"/>
    <property type="match status" value="1"/>
</dbReference>
<evidence type="ECO:0000256" key="4">
    <source>
        <dbReference type="ARBA" id="ARBA00022801"/>
    </source>
</evidence>
<dbReference type="AlphaFoldDB" id="A0A452GI49"/>
<keyword evidence="3" id="KW-0479">Metal-binding</keyword>
<evidence type="ECO:0000256" key="3">
    <source>
        <dbReference type="ARBA" id="ARBA00022723"/>
    </source>
</evidence>
<sequence length="316" mass="34776">MAKVEKFALHVPSLEELSGVLRNGLKENFADVQVSVVECPDLTHDPFNFPVKGICGKPRIADVGGVPYLVPLVQKDKVYDLNTVAKQIELPGAFILGAGAGSSRILGVNAELIPVAQAESEQKPAVNASYTAQINPADGGCLLEKYSNKYSDCEFGLLANLYASQGQPGKVIEVKANGRTGRHNFVTCMRQIIEKCYGDKPVGIGGTFVIQKGKAKIHIMPPEFSACPLNTDEEMNNWLHFFEMKAPLICQPVLISRDPGFDLRMEHTHCFSHHGEGGHYHNDTTPDCVQYLGYFLPAEVLFRIDRPKESHRVGRD</sequence>
<evidence type="ECO:0000256" key="1">
    <source>
        <dbReference type="ARBA" id="ARBA00004123"/>
    </source>
</evidence>
<evidence type="ECO:0000256" key="5">
    <source>
        <dbReference type="ARBA" id="ARBA00022833"/>
    </source>
</evidence>
<dbReference type="GO" id="GO:0005634">
    <property type="term" value="C:nucleus"/>
    <property type="evidence" value="ECO:0007669"/>
    <property type="project" value="UniProtKB-SubCell"/>
</dbReference>
<keyword evidence="4" id="KW-0378">Hydrolase</keyword>
<keyword evidence="5" id="KW-0862">Zinc</keyword>
<dbReference type="PANTHER" id="PTHR13204:SF1">
    <property type="entry name" value="ESTER HYDROLASE C11ORF54"/>
    <property type="match status" value="1"/>
</dbReference>
<evidence type="ECO:0000256" key="2">
    <source>
        <dbReference type="ARBA" id="ARBA00011245"/>
    </source>
</evidence>
<dbReference type="Pfam" id="PF08925">
    <property type="entry name" value="DUF1907"/>
    <property type="match status" value="1"/>
</dbReference>
<proteinExistence type="predicted"/>
<dbReference type="Ensembl" id="ENSGAGT00000001471.1">
    <property type="protein sequence ID" value="ENSGAGP00000001312.1"/>
    <property type="gene ID" value="ENSGAGG00000001055.1"/>
</dbReference>
<accession>A0A452GI49</accession>
<organism evidence="8 9">
    <name type="scientific">Gopherus agassizii</name>
    <name type="common">Agassiz's desert tortoise</name>
    <dbReference type="NCBI Taxonomy" id="38772"/>
    <lineage>
        <taxon>Eukaryota</taxon>
        <taxon>Metazoa</taxon>
        <taxon>Chordata</taxon>
        <taxon>Craniata</taxon>
        <taxon>Vertebrata</taxon>
        <taxon>Euteleostomi</taxon>
        <taxon>Archelosauria</taxon>
        <taxon>Testudinata</taxon>
        <taxon>Testudines</taxon>
        <taxon>Cryptodira</taxon>
        <taxon>Durocryptodira</taxon>
        <taxon>Testudinoidea</taxon>
        <taxon>Testudinidae</taxon>
        <taxon>Gopherus</taxon>
    </lineage>
</organism>
<dbReference type="SMART" id="SM01168">
    <property type="entry name" value="DUF1907"/>
    <property type="match status" value="1"/>
</dbReference>
<keyword evidence="6" id="KW-0539">Nucleus</keyword>
<reference evidence="8" key="2">
    <citation type="submission" date="2025-05" db="UniProtKB">
        <authorList>
            <consortium name="Ensembl"/>
        </authorList>
    </citation>
    <scope>IDENTIFICATION</scope>
</reference>
<evidence type="ECO:0000259" key="7">
    <source>
        <dbReference type="SMART" id="SM01168"/>
    </source>
</evidence>
<evidence type="ECO:0000256" key="6">
    <source>
        <dbReference type="ARBA" id="ARBA00023242"/>
    </source>
</evidence>
<dbReference type="STRING" id="38772.ENSGAGP00000001312"/>
<evidence type="ECO:0000313" key="9">
    <source>
        <dbReference type="Proteomes" id="UP000291020"/>
    </source>
</evidence>
<comment type="subunit">
    <text evidence="2">Monomer.</text>
</comment>
<reference evidence="9" key="1">
    <citation type="journal article" date="2017" name="PLoS ONE">
        <title>The Agassiz's desert tortoise genome provides a resource for the conservation of a threatened species.</title>
        <authorList>
            <person name="Tollis M."/>
            <person name="DeNardo D.F."/>
            <person name="Cornelius J.A."/>
            <person name="Dolby G.A."/>
            <person name="Edwards T."/>
            <person name="Henen B.T."/>
            <person name="Karl A.E."/>
            <person name="Murphy R.W."/>
            <person name="Kusumi K."/>
        </authorList>
    </citation>
    <scope>NUCLEOTIDE SEQUENCE [LARGE SCALE GENOMIC DNA]</scope>
</reference>
<protein>
    <recommendedName>
        <fullName evidence="7">DUF1907 domain-containing protein</fullName>
    </recommendedName>
</protein>
<dbReference type="SUPFAM" id="SSF117856">
    <property type="entry name" value="AF0104/ALDC/Ptd012-like"/>
    <property type="match status" value="1"/>
</dbReference>
<dbReference type="GO" id="GO:0008270">
    <property type="term" value="F:zinc ion binding"/>
    <property type="evidence" value="ECO:0007669"/>
    <property type="project" value="TreeGrafter"/>
</dbReference>
<dbReference type="Ensembl" id="ENSGAGT00000001480.1">
    <property type="protein sequence ID" value="ENSGAGP00000001320.1"/>
    <property type="gene ID" value="ENSGAGG00000001055.1"/>
</dbReference>
<dbReference type="InterPro" id="IPR015021">
    <property type="entry name" value="C11orf54_DUF1907"/>
</dbReference>
<name>A0A452GI49_9SAUR</name>
<dbReference type="GO" id="GO:0016788">
    <property type="term" value="F:hydrolase activity, acting on ester bonds"/>
    <property type="evidence" value="ECO:0007669"/>
    <property type="project" value="TreeGrafter"/>
</dbReference>
<keyword evidence="9" id="KW-1185">Reference proteome</keyword>